<dbReference type="Proteomes" id="UP001497522">
    <property type="component" value="Chromosome 7"/>
</dbReference>
<keyword evidence="1" id="KW-0472">Membrane</keyword>
<evidence type="ECO:0000256" key="1">
    <source>
        <dbReference type="SAM" id="Phobius"/>
    </source>
</evidence>
<accession>A0ABP1BV85</accession>
<organism evidence="2 3">
    <name type="scientific">Sphagnum jensenii</name>
    <dbReference type="NCBI Taxonomy" id="128206"/>
    <lineage>
        <taxon>Eukaryota</taxon>
        <taxon>Viridiplantae</taxon>
        <taxon>Streptophyta</taxon>
        <taxon>Embryophyta</taxon>
        <taxon>Bryophyta</taxon>
        <taxon>Sphagnophytina</taxon>
        <taxon>Sphagnopsida</taxon>
        <taxon>Sphagnales</taxon>
        <taxon>Sphagnaceae</taxon>
        <taxon>Sphagnum</taxon>
    </lineage>
</organism>
<dbReference type="EMBL" id="OZ023708">
    <property type="protein sequence ID" value="CAK9880219.1"/>
    <property type="molecule type" value="Genomic_DNA"/>
</dbReference>
<evidence type="ECO:0000313" key="3">
    <source>
        <dbReference type="Proteomes" id="UP001497522"/>
    </source>
</evidence>
<sequence length="99" mass="10438">MMLKAGRGARVAGFGGYIGTTAAVPILSLFPGILWVLMPVTGLPTVNSTRPTQVHTVRAYLAELMIKAQNLAVEASVDVQYIVTSICTLAVLYCGSGRV</sequence>
<evidence type="ECO:0000313" key="2">
    <source>
        <dbReference type="EMBL" id="CAK9880219.1"/>
    </source>
</evidence>
<gene>
    <name evidence="2" type="ORF">CSSPJE1EN2_LOCUS21708</name>
</gene>
<reference evidence="2" key="1">
    <citation type="submission" date="2024-03" db="EMBL/GenBank/DDBJ databases">
        <authorList>
            <consortium name="ELIXIR-Norway"/>
            <consortium name="Elixir Norway"/>
        </authorList>
    </citation>
    <scope>NUCLEOTIDE SEQUENCE</scope>
</reference>
<protein>
    <submittedName>
        <fullName evidence="2">Uncharacterized protein</fullName>
    </submittedName>
</protein>
<keyword evidence="3" id="KW-1185">Reference proteome</keyword>
<proteinExistence type="predicted"/>
<name>A0ABP1BV85_9BRYO</name>
<keyword evidence="1" id="KW-0812">Transmembrane</keyword>
<keyword evidence="1" id="KW-1133">Transmembrane helix</keyword>
<feature type="transmembrane region" description="Helical" evidence="1">
    <location>
        <begin position="12"/>
        <end position="38"/>
    </location>
</feature>